<evidence type="ECO:0000313" key="3">
    <source>
        <dbReference type="EMBL" id="CAF0841651.1"/>
    </source>
</evidence>
<accession>A0A813VSK9</accession>
<dbReference type="Gene3D" id="3.50.30.30">
    <property type="match status" value="1"/>
</dbReference>
<keyword evidence="4" id="KW-1185">Reference proteome</keyword>
<dbReference type="InterPro" id="IPR039373">
    <property type="entry name" value="Peptidase_M28B"/>
</dbReference>
<dbReference type="PANTHER" id="PTHR10404">
    <property type="entry name" value="N-ACETYLATED-ALPHA-LINKED ACIDIC DIPEPTIDASE"/>
    <property type="match status" value="1"/>
</dbReference>
<proteinExistence type="predicted"/>
<gene>
    <name evidence="3" type="ORF">JXQ802_LOCUS6218</name>
</gene>
<dbReference type="GO" id="GO:0004180">
    <property type="term" value="F:carboxypeptidase activity"/>
    <property type="evidence" value="ECO:0007669"/>
    <property type="project" value="TreeGrafter"/>
</dbReference>
<feature type="transmembrane region" description="Helical" evidence="2">
    <location>
        <begin position="60"/>
        <end position="83"/>
    </location>
</feature>
<keyword evidence="2" id="KW-1133">Transmembrane helix</keyword>
<keyword evidence="2" id="KW-0472">Membrane</keyword>
<dbReference type="Proteomes" id="UP000663870">
    <property type="component" value="Unassembled WGS sequence"/>
</dbReference>
<dbReference type="Gene3D" id="3.40.630.10">
    <property type="entry name" value="Zn peptidases"/>
    <property type="match status" value="1"/>
</dbReference>
<dbReference type="InterPro" id="IPR046450">
    <property type="entry name" value="PA_dom_sf"/>
</dbReference>
<protein>
    <submittedName>
        <fullName evidence="3">Uncharacterized protein</fullName>
    </submittedName>
</protein>
<feature type="region of interest" description="Disordered" evidence="1">
    <location>
        <begin position="16"/>
        <end position="53"/>
    </location>
</feature>
<comment type="caution">
    <text evidence="3">The sequence shown here is derived from an EMBL/GenBank/DDBJ whole genome shotgun (WGS) entry which is preliminary data.</text>
</comment>
<reference evidence="3" key="1">
    <citation type="submission" date="2021-02" db="EMBL/GenBank/DDBJ databases">
        <authorList>
            <person name="Nowell W R."/>
        </authorList>
    </citation>
    <scope>NUCLEOTIDE SEQUENCE</scope>
</reference>
<dbReference type="EMBL" id="CAJNOL010000097">
    <property type="protein sequence ID" value="CAF0841651.1"/>
    <property type="molecule type" value="Genomic_DNA"/>
</dbReference>
<evidence type="ECO:0000256" key="1">
    <source>
        <dbReference type="SAM" id="MobiDB-lite"/>
    </source>
</evidence>
<dbReference type="SUPFAM" id="SSF47672">
    <property type="entry name" value="Transferrin receptor-like dimerisation domain"/>
    <property type="match status" value="1"/>
</dbReference>
<feature type="compositionally biased region" description="Basic residues" evidence="1">
    <location>
        <begin position="39"/>
        <end position="51"/>
    </location>
</feature>
<dbReference type="PANTHER" id="PTHR10404:SF46">
    <property type="entry name" value="VACUOLAR PROTEIN SORTING-ASSOCIATED PROTEIN 70"/>
    <property type="match status" value="1"/>
</dbReference>
<sequence length="813" mass="93658">MRQLGNEEKAALLLASADDDGNELSQSSTRAQQDNRPIVSRRPKTSQRRRTTTSSNSQPLLIFLLILIAFILGCLSGIAILLYRMSQDSEQFSSSSINSPSLTKVDLTIQTKIFQSIIKTNFLNLNRSIESENDAANKLEQNWQSLSNIFTRVNKLSYDLTLSKYSPSTQWSGIQLFDKTNDQELAKFNLLSTNDYLTFSSLIKSGKIDANYIYYVNYGRQEDFAYLIKNNQIQFENNDGTIIFMRRKSTIISQTEQIRQAIHYGFAGLVLFDDDDDDNDVNQQITTTNDRQSFSNEWERLSTEKERQKFLDGIPNDDDRQISVLILSYSDVKKIFSSDTNKWLPCPIQWHNKTPSLKLGGLLQQIKLHFITFMQEVPVHLPFVLGYVRGTIDADRFIMIGYQLGRKQQEKIINEIILAYEKQIKNGWRPRRSIIFSAWSGLSYDRYTIRRWISDNYRFINRNLIAYIDLGNGIIGNSTLNLHGSSLLQQIAQRAADAVVSPLIHNHTCHHRQKQTMETHGHIHRKRHDEGHEHHMETNEHQEQIQCEPHKLLDEWMRASNNRIGSNKTIGIIQMIDIDSSAALFQLQHGIPSILIEMTDEQALTNDTFYLQKSPAVFNNDIKPEVIVAYAQFVSEIIRQLIDEPLIPFNLTDYANLIDKQTIDYFAHYERAYDVLSSHLGDSSEMMKIMSDLTKIIRQIQSHIDQTPKNNYVSLQVLNKKLIEFERLFIIDDQLRRMNTADETYKHVFIGPAFGLTNTVVPYPSLSNLLFGIANSPQTELGDASKLYWSRLKQHFRLITRTLNGFDGLLSNS</sequence>
<feature type="compositionally biased region" description="Polar residues" evidence="1">
    <location>
        <begin position="23"/>
        <end position="35"/>
    </location>
</feature>
<keyword evidence="2" id="KW-0812">Transmembrane</keyword>
<organism evidence="3 4">
    <name type="scientific">Rotaria sordida</name>
    <dbReference type="NCBI Taxonomy" id="392033"/>
    <lineage>
        <taxon>Eukaryota</taxon>
        <taxon>Metazoa</taxon>
        <taxon>Spiralia</taxon>
        <taxon>Gnathifera</taxon>
        <taxon>Rotifera</taxon>
        <taxon>Eurotatoria</taxon>
        <taxon>Bdelloidea</taxon>
        <taxon>Philodinida</taxon>
        <taxon>Philodinidae</taxon>
        <taxon>Rotaria</taxon>
    </lineage>
</organism>
<evidence type="ECO:0000313" key="4">
    <source>
        <dbReference type="Proteomes" id="UP000663870"/>
    </source>
</evidence>
<name>A0A813VSK9_9BILA</name>
<dbReference type="SUPFAM" id="SSF52025">
    <property type="entry name" value="PA domain"/>
    <property type="match status" value="1"/>
</dbReference>
<dbReference type="AlphaFoldDB" id="A0A813VSK9"/>
<dbReference type="SUPFAM" id="SSF53187">
    <property type="entry name" value="Zn-dependent exopeptidases"/>
    <property type="match status" value="1"/>
</dbReference>
<dbReference type="InterPro" id="IPR036757">
    <property type="entry name" value="TFR-like_dimer_dom_sf"/>
</dbReference>
<evidence type="ECO:0000256" key="2">
    <source>
        <dbReference type="SAM" id="Phobius"/>
    </source>
</evidence>
<dbReference type="Gene3D" id="1.20.930.40">
    <property type="entry name" value="Transferrin receptor-like, dimerisation domain"/>
    <property type="match status" value="1"/>
</dbReference>